<dbReference type="CDD" id="cd07012">
    <property type="entry name" value="PBP2_Bug_TTT"/>
    <property type="match status" value="1"/>
</dbReference>
<gene>
    <name evidence="3" type="ORF">FHW18_003579</name>
</gene>
<dbReference type="PANTHER" id="PTHR42928">
    <property type="entry name" value="TRICARBOXYLATE-BINDING PROTEIN"/>
    <property type="match status" value="1"/>
</dbReference>
<feature type="chain" id="PRO_5030579974" evidence="2">
    <location>
        <begin position="20"/>
        <end position="315"/>
    </location>
</feature>
<sequence length="315" mass="33257">MLKKLLLLAALFASFPALAAYPDHPVRIMVSNPAGGPVDVFLRVLATRLSQTWNQSVVVENRPGASGIILGNALVKAAPDGYTLGMVVASSLTVVPFAVDNPPFDVQKDLQPISLVARTPFIFVVPKDSPIKTWQDFVAASKQRDLTIGSFSIGTAFHLVWEQTARAAGVKAVYAPSPSSGKTLGDLIGGQLDIALDAPSSAKGMIDAGRLRAIATTSPTRFPGLPDTPTLDESGLKGYSSQPWFALMAPAGTPAAVVDKIQKTVADLLKDPAMKAQMQIYGMTPVGSTPAELAETIKNDLRDMGPLVKELGIKL</sequence>
<dbReference type="Pfam" id="PF03401">
    <property type="entry name" value="TctC"/>
    <property type="match status" value="1"/>
</dbReference>
<dbReference type="Proteomes" id="UP000542125">
    <property type="component" value="Unassembled WGS sequence"/>
</dbReference>
<protein>
    <submittedName>
        <fullName evidence="3">Tripartite-type tricarboxylate transporter receptor subunit TctC</fullName>
    </submittedName>
</protein>
<accession>A0A7Y9IXK6</accession>
<feature type="signal peptide" evidence="2">
    <location>
        <begin position="1"/>
        <end position="19"/>
    </location>
</feature>
<comment type="caution">
    <text evidence="3">The sequence shown here is derived from an EMBL/GenBank/DDBJ whole genome shotgun (WGS) entry which is preliminary data.</text>
</comment>
<dbReference type="Gene3D" id="3.40.190.150">
    <property type="entry name" value="Bordetella uptake gene, domain 1"/>
    <property type="match status" value="1"/>
</dbReference>
<keyword evidence="2" id="KW-0732">Signal</keyword>
<name>A0A7Y9IXK6_9BURK</name>
<evidence type="ECO:0000313" key="3">
    <source>
        <dbReference type="EMBL" id="NYE84308.1"/>
    </source>
</evidence>
<evidence type="ECO:0000256" key="2">
    <source>
        <dbReference type="SAM" id="SignalP"/>
    </source>
</evidence>
<dbReference type="PANTHER" id="PTHR42928:SF5">
    <property type="entry name" value="BLR1237 PROTEIN"/>
    <property type="match status" value="1"/>
</dbReference>
<dbReference type="SUPFAM" id="SSF53850">
    <property type="entry name" value="Periplasmic binding protein-like II"/>
    <property type="match status" value="1"/>
</dbReference>
<dbReference type="Gene3D" id="3.40.190.10">
    <property type="entry name" value="Periplasmic binding protein-like II"/>
    <property type="match status" value="1"/>
</dbReference>
<organism evidence="3 4">
    <name type="scientific">Pigmentiphaga litoralis</name>
    <dbReference type="NCBI Taxonomy" id="516702"/>
    <lineage>
        <taxon>Bacteria</taxon>
        <taxon>Pseudomonadati</taxon>
        <taxon>Pseudomonadota</taxon>
        <taxon>Betaproteobacteria</taxon>
        <taxon>Burkholderiales</taxon>
        <taxon>Alcaligenaceae</taxon>
        <taxon>Pigmentiphaga</taxon>
    </lineage>
</organism>
<keyword evidence="4" id="KW-1185">Reference proteome</keyword>
<dbReference type="PIRSF" id="PIRSF017082">
    <property type="entry name" value="YflP"/>
    <property type="match status" value="1"/>
</dbReference>
<dbReference type="AlphaFoldDB" id="A0A7Y9IXK6"/>
<comment type="similarity">
    <text evidence="1">Belongs to the UPF0065 (bug) family.</text>
</comment>
<dbReference type="RefSeq" id="WP_373563296.1">
    <property type="nucleotide sequence ID" value="NZ_JACBYR010000001.1"/>
</dbReference>
<keyword evidence="3" id="KW-0675">Receptor</keyword>
<evidence type="ECO:0000256" key="1">
    <source>
        <dbReference type="ARBA" id="ARBA00006987"/>
    </source>
</evidence>
<reference evidence="3 4" key="1">
    <citation type="submission" date="2020-07" db="EMBL/GenBank/DDBJ databases">
        <title>Genomic Encyclopedia of Type Strains, Phase IV (KMG-V): Genome sequencing to study the core and pangenomes of soil and plant-associated prokaryotes.</title>
        <authorList>
            <person name="Whitman W."/>
        </authorList>
    </citation>
    <scope>NUCLEOTIDE SEQUENCE [LARGE SCALE GENOMIC DNA]</scope>
    <source>
        <strain evidence="3 4">SAS40</strain>
    </source>
</reference>
<dbReference type="EMBL" id="JACBYR010000001">
    <property type="protein sequence ID" value="NYE84308.1"/>
    <property type="molecule type" value="Genomic_DNA"/>
</dbReference>
<proteinExistence type="inferred from homology"/>
<dbReference type="InterPro" id="IPR005064">
    <property type="entry name" value="BUG"/>
</dbReference>
<dbReference type="InterPro" id="IPR042100">
    <property type="entry name" value="Bug_dom1"/>
</dbReference>
<evidence type="ECO:0000313" key="4">
    <source>
        <dbReference type="Proteomes" id="UP000542125"/>
    </source>
</evidence>